<gene>
    <name evidence="2" type="ORF">ACHKAR_21545</name>
</gene>
<keyword evidence="1" id="KW-0732">Signal</keyword>
<name>A0ABW7NET2_9BACT</name>
<proteinExistence type="predicted"/>
<comment type="caution">
    <text evidence="2">The sequence shown here is derived from an EMBL/GenBank/DDBJ whole genome shotgun (WGS) entry which is preliminary data.</text>
</comment>
<reference evidence="2 3" key="1">
    <citation type="journal article" date="2013" name="Int. J. Syst. Evol. Microbiol.">
        <title>Marinoscillum luteum sp. nov., isolated from marine sediment.</title>
        <authorList>
            <person name="Cha I.T."/>
            <person name="Park S.J."/>
            <person name="Kim S.J."/>
            <person name="Kim J.G."/>
            <person name="Jung M.Y."/>
            <person name="Shin K.S."/>
            <person name="Kwon K.K."/>
            <person name="Yang S.H."/>
            <person name="Seo Y.S."/>
            <person name="Rhee S.K."/>
        </authorList>
    </citation>
    <scope>NUCLEOTIDE SEQUENCE [LARGE SCALE GENOMIC DNA]</scope>
    <source>
        <strain evidence="2 3">KCTC 23939</strain>
    </source>
</reference>
<evidence type="ECO:0000313" key="2">
    <source>
        <dbReference type="EMBL" id="MFH6986053.1"/>
    </source>
</evidence>
<feature type="chain" id="PRO_5046755928" evidence="1">
    <location>
        <begin position="20"/>
        <end position="276"/>
    </location>
</feature>
<keyword evidence="3" id="KW-1185">Reference proteome</keyword>
<dbReference type="EMBL" id="JBIPKE010000020">
    <property type="protein sequence ID" value="MFH6986053.1"/>
    <property type="molecule type" value="Genomic_DNA"/>
</dbReference>
<accession>A0ABW7NET2</accession>
<evidence type="ECO:0000313" key="3">
    <source>
        <dbReference type="Proteomes" id="UP001610063"/>
    </source>
</evidence>
<dbReference type="Proteomes" id="UP001610063">
    <property type="component" value="Unassembled WGS sequence"/>
</dbReference>
<protein>
    <submittedName>
        <fullName evidence="2">Uncharacterized protein</fullName>
    </submittedName>
</protein>
<organism evidence="2 3">
    <name type="scientific">Marinoscillum luteum</name>
    <dbReference type="NCBI Taxonomy" id="861051"/>
    <lineage>
        <taxon>Bacteria</taxon>
        <taxon>Pseudomonadati</taxon>
        <taxon>Bacteroidota</taxon>
        <taxon>Cytophagia</taxon>
        <taxon>Cytophagales</taxon>
        <taxon>Reichenbachiellaceae</taxon>
        <taxon>Marinoscillum</taxon>
    </lineage>
</organism>
<evidence type="ECO:0000256" key="1">
    <source>
        <dbReference type="SAM" id="SignalP"/>
    </source>
</evidence>
<dbReference type="RefSeq" id="WP_395419549.1">
    <property type="nucleotide sequence ID" value="NZ_JBIPKE010000020.1"/>
</dbReference>
<feature type="signal peptide" evidence="1">
    <location>
        <begin position="1"/>
        <end position="19"/>
    </location>
</feature>
<sequence length="276" mass="30115">MKGSLLTFALVCLSNLGFAQWNGNTFSGGLVNFKSPSSGGSFLMNFHSNVNYGSDRAFILVQDESSDSPGSGSEDLRMTIGVYNDFRHSISHSDELWFQGGGRLVWNVGTWDSQLSSLIGSSTSGTTGGFEWRINNSVKLKLDHSGYLTLGKNGTTSRLLFSAQTNDPAEIRHIESNNSAQFWINPSDDFDVGSTADYFIVGDPDINVKRFYVRGDGLTHVSSALTVGTTALPAGYELAIAGKAIMEEVKVEAAPWPDYVFSEGMSFQIWEQRRTS</sequence>